<dbReference type="HOGENOM" id="CLU_2445439_0_0_1"/>
<evidence type="ECO:0008006" key="5">
    <source>
        <dbReference type="Google" id="ProtNLM"/>
    </source>
</evidence>
<dbReference type="PaxDb" id="55529-EKX35823"/>
<dbReference type="EMBL" id="JH993083">
    <property type="protein sequence ID" value="EKX35833.1"/>
    <property type="molecule type" value="Genomic_DNA"/>
</dbReference>
<proteinExistence type="predicted"/>
<name>L1IHV5_GUITC</name>
<organism evidence="1">
    <name type="scientific">Guillardia theta (strain CCMP2712)</name>
    <name type="common">Cryptophyte</name>
    <dbReference type="NCBI Taxonomy" id="905079"/>
    <lineage>
        <taxon>Eukaryota</taxon>
        <taxon>Cryptophyceae</taxon>
        <taxon>Pyrenomonadales</taxon>
        <taxon>Geminigeraceae</taxon>
        <taxon>Guillardia</taxon>
    </lineage>
</organism>
<dbReference type="GeneID" id="17292595"/>
<dbReference type="KEGG" id="gtt:GUITHDRAFT_155380"/>
<gene>
    <name evidence="1" type="ORF">GUITHDRAFT_155375</name>
    <name evidence="2" type="ORF">GUITHDRAFT_155380</name>
</gene>
<reference evidence="1 4" key="1">
    <citation type="journal article" date="2012" name="Nature">
        <title>Algal genomes reveal evolutionary mosaicism and the fate of nucleomorphs.</title>
        <authorList>
            <consortium name="DOE Joint Genome Institute"/>
            <person name="Curtis B.A."/>
            <person name="Tanifuji G."/>
            <person name="Burki F."/>
            <person name="Gruber A."/>
            <person name="Irimia M."/>
            <person name="Maruyama S."/>
            <person name="Arias M.C."/>
            <person name="Ball S.G."/>
            <person name="Gile G.H."/>
            <person name="Hirakawa Y."/>
            <person name="Hopkins J.F."/>
            <person name="Kuo A."/>
            <person name="Rensing S.A."/>
            <person name="Schmutz J."/>
            <person name="Symeonidi A."/>
            <person name="Elias M."/>
            <person name="Eveleigh R.J."/>
            <person name="Herman E.K."/>
            <person name="Klute M.J."/>
            <person name="Nakayama T."/>
            <person name="Obornik M."/>
            <person name="Reyes-Prieto A."/>
            <person name="Armbrust E.V."/>
            <person name="Aves S.J."/>
            <person name="Beiko R.G."/>
            <person name="Coutinho P."/>
            <person name="Dacks J.B."/>
            <person name="Durnford D.G."/>
            <person name="Fast N.M."/>
            <person name="Green B.R."/>
            <person name="Grisdale C.J."/>
            <person name="Hempel F."/>
            <person name="Henrissat B."/>
            <person name="Hoppner M.P."/>
            <person name="Ishida K."/>
            <person name="Kim E."/>
            <person name="Koreny L."/>
            <person name="Kroth P.G."/>
            <person name="Liu Y."/>
            <person name="Malik S.B."/>
            <person name="Maier U.G."/>
            <person name="McRose D."/>
            <person name="Mock T."/>
            <person name="Neilson J.A."/>
            <person name="Onodera N.T."/>
            <person name="Poole A.M."/>
            <person name="Pritham E.J."/>
            <person name="Richards T.A."/>
            <person name="Rocap G."/>
            <person name="Roy S.W."/>
            <person name="Sarai C."/>
            <person name="Schaack S."/>
            <person name="Shirato S."/>
            <person name="Slamovits C.H."/>
            <person name="Spencer D.F."/>
            <person name="Suzuki S."/>
            <person name="Worden A.Z."/>
            <person name="Zauner S."/>
            <person name="Barry K."/>
            <person name="Bell C."/>
            <person name="Bharti A.K."/>
            <person name="Crow J.A."/>
            <person name="Grimwood J."/>
            <person name="Kramer R."/>
            <person name="Lindquist E."/>
            <person name="Lucas S."/>
            <person name="Salamov A."/>
            <person name="McFadden G.I."/>
            <person name="Lane C.E."/>
            <person name="Keeling P.J."/>
            <person name="Gray M.W."/>
            <person name="Grigoriev I.V."/>
            <person name="Archibald J.M."/>
        </authorList>
    </citation>
    <scope>NUCLEOTIDE SEQUENCE</scope>
    <source>
        <strain evidence="1 4">CCMP2712</strain>
    </source>
</reference>
<dbReference type="EnsemblProtists" id="EKX35823">
    <property type="protein sequence ID" value="EKX35823"/>
    <property type="gene ID" value="GUITHDRAFT_155375"/>
</dbReference>
<protein>
    <recommendedName>
        <fullName evidence="5">LysM domain-containing protein</fullName>
    </recommendedName>
</protein>
<sequence>MDWILLWSLNAKVFHPDYLVYSQQNISVGHVYRSELADVGLDVVAARFGMTLSQVVEMNFNLAGAAFLPKGQRMCVVPNSCKGMKQTIYS</sequence>
<keyword evidence="4" id="KW-1185">Reference proteome</keyword>
<dbReference type="AlphaFoldDB" id="L1IHV5"/>
<evidence type="ECO:0000313" key="4">
    <source>
        <dbReference type="Proteomes" id="UP000011087"/>
    </source>
</evidence>
<dbReference type="RefSeq" id="XP_005822803.1">
    <property type="nucleotide sequence ID" value="XM_005822746.1"/>
</dbReference>
<evidence type="ECO:0000313" key="2">
    <source>
        <dbReference type="EMBL" id="EKX35833.1"/>
    </source>
</evidence>
<dbReference type="EnsemblProtists" id="EKX35833">
    <property type="protein sequence ID" value="EKX35833"/>
    <property type="gene ID" value="GUITHDRAFT_155380"/>
</dbReference>
<reference evidence="4" key="2">
    <citation type="submission" date="2012-11" db="EMBL/GenBank/DDBJ databases">
        <authorList>
            <person name="Kuo A."/>
            <person name="Curtis B.A."/>
            <person name="Tanifuji G."/>
            <person name="Burki F."/>
            <person name="Gruber A."/>
            <person name="Irimia M."/>
            <person name="Maruyama S."/>
            <person name="Arias M.C."/>
            <person name="Ball S.G."/>
            <person name="Gile G.H."/>
            <person name="Hirakawa Y."/>
            <person name="Hopkins J.F."/>
            <person name="Rensing S.A."/>
            <person name="Schmutz J."/>
            <person name="Symeonidi A."/>
            <person name="Elias M."/>
            <person name="Eveleigh R.J."/>
            <person name="Herman E.K."/>
            <person name="Klute M.J."/>
            <person name="Nakayama T."/>
            <person name="Obornik M."/>
            <person name="Reyes-Prieto A."/>
            <person name="Armbrust E.V."/>
            <person name="Aves S.J."/>
            <person name="Beiko R.G."/>
            <person name="Coutinho P."/>
            <person name="Dacks J.B."/>
            <person name="Durnford D.G."/>
            <person name="Fast N.M."/>
            <person name="Green B.R."/>
            <person name="Grisdale C."/>
            <person name="Hempe F."/>
            <person name="Henrissat B."/>
            <person name="Hoppner M.P."/>
            <person name="Ishida K.-I."/>
            <person name="Kim E."/>
            <person name="Koreny L."/>
            <person name="Kroth P.G."/>
            <person name="Liu Y."/>
            <person name="Malik S.-B."/>
            <person name="Maier U.G."/>
            <person name="McRose D."/>
            <person name="Mock T."/>
            <person name="Neilson J.A."/>
            <person name="Onodera N.T."/>
            <person name="Poole A.M."/>
            <person name="Pritham E.J."/>
            <person name="Richards T.A."/>
            <person name="Rocap G."/>
            <person name="Roy S.W."/>
            <person name="Sarai C."/>
            <person name="Schaack S."/>
            <person name="Shirato S."/>
            <person name="Slamovits C.H."/>
            <person name="Spencer D.F."/>
            <person name="Suzuki S."/>
            <person name="Worden A.Z."/>
            <person name="Zauner S."/>
            <person name="Barry K."/>
            <person name="Bell C."/>
            <person name="Bharti A.K."/>
            <person name="Crow J.A."/>
            <person name="Grimwood J."/>
            <person name="Kramer R."/>
            <person name="Lindquist E."/>
            <person name="Lucas S."/>
            <person name="Salamov A."/>
            <person name="McFadden G.I."/>
            <person name="Lane C.E."/>
            <person name="Keeling P.J."/>
            <person name="Gray M.W."/>
            <person name="Grigoriev I.V."/>
            <person name="Archibald J.M."/>
        </authorList>
    </citation>
    <scope>NUCLEOTIDE SEQUENCE</scope>
    <source>
        <strain evidence="4">CCMP2712</strain>
    </source>
</reference>
<evidence type="ECO:0000313" key="3">
    <source>
        <dbReference type="EnsemblProtists" id="EKX35823"/>
    </source>
</evidence>
<dbReference type="RefSeq" id="XP_005822813.1">
    <property type="nucleotide sequence ID" value="XM_005822756.1"/>
</dbReference>
<evidence type="ECO:0000313" key="1">
    <source>
        <dbReference type="EMBL" id="EKX35823.1"/>
    </source>
</evidence>
<accession>L1IHV5</accession>
<dbReference type="EMBL" id="JH993083">
    <property type="protein sequence ID" value="EKX35823.1"/>
    <property type="molecule type" value="Genomic_DNA"/>
</dbReference>
<dbReference type="GeneID" id="17292578"/>
<reference evidence="3" key="3">
    <citation type="submission" date="2016-03" db="UniProtKB">
        <authorList>
            <consortium name="EnsemblProtists"/>
        </authorList>
    </citation>
    <scope>IDENTIFICATION</scope>
</reference>
<dbReference type="Proteomes" id="UP000011087">
    <property type="component" value="Unassembled WGS sequence"/>
</dbReference>
<dbReference type="KEGG" id="gtt:GUITHDRAFT_155375"/>